<dbReference type="EMBL" id="CP133614">
    <property type="protein sequence ID" value="WMV19549.1"/>
    <property type="molecule type" value="Genomic_DNA"/>
</dbReference>
<evidence type="ECO:0000256" key="1">
    <source>
        <dbReference type="ARBA" id="ARBA00004116"/>
    </source>
</evidence>
<keyword evidence="5" id="KW-0325">Glycoprotein</keyword>
<dbReference type="AlphaFoldDB" id="A0AAF0QGL0"/>
<protein>
    <recommendedName>
        <fullName evidence="6">Strictosidine synthase conserved region domain-containing protein</fullName>
    </recommendedName>
</protein>
<dbReference type="GO" id="GO:0016787">
    <property type="term" value="F:hydrolase activity"/>
    <property type="evidence" value="ECO:0007669"/>
    <property type="project" value="TreeGrafter"/>
</dbReference>
<sequence length="454" mass="51375">MGSARESEWAKVEVVLKAVTRCSRETESIRASIFPTFQPPIPINDPHMEKRIQLIRSQLVSQRPHLFLLSLAFAFLVADPFGLSPVGETDFNPVKNDIAPYKQVMESWHGDKNNRLGLGNLEFVNEIYGPESLEFDILGHGPYAGLADGRIVRWMGEDAGWETFALVTRNWSEKLCAKGKDSTTPKQYRVEPECGRPLGLRFNKQTGDLYIADAYYGLLVVGPEGGVATSLATHVEGNRILFANDLDIHTNGSIFFTDTSKKYNRVNHFLIMLEGEDSGRLLRYDIATKSTHVVLDGLTFPNGVQLSKDQTFLLFTETTNCRLMKYWIEGPKRGIVEIVANLPGFPDNVRVNEKGQFWVAIDCCRTRAQEVLINNPWMRSIYFRLPIQMRYLARLMGMKMYTVISLFNENGEIIDVLQDKKGVVMKLVSEVREINGKLWIGTVAHNHIATLPYP</sequence>
<dbReference type="GO" id="GO:0005773">
    <property type="term" value="C:vacuole"/>
    <property type="evidence" value="ECO:0007669"/>
    <property type="project" value="UniProtKB-SubCell"/>
</dbReference>
<name>A0AAF0QGL0_SOLVR</name>
<reference evidence="7" key="1">
    <citation type="submission" date="2023-08" db="EMBL/GenBank/DDBJ databases">
        <title>A de novo genome assembly of Solanum verrucosum Schlechtendal, a Mexican diploid species geographically isolated from the other diploid A-genome species in potato relatives.</title>
        <authorList>
            <person name="Hosaka K."/>
        </authorList>
    </citation>
    <scope>NUCLEOTIDE SEQUENCE</scope>
    <source>
        <tissue evidence="7">Young leaves</tissue>
    </source>
</reference>
<dbReference type="Pfam" id="PF20067">
    <property type="entry name" value="SSL_N"/>
    <property type="match status" value="1"/>
</dbReference>
<keyword evidence="3" id="KW-0926">Vacuole</keyword>
<gene>
    <name evidence="7" type="ORF">MTR67_012934</name>
</gene>
<proteinExistence type="inferred from homology"/>
<dbReference type="Proteomes" id="UP001234989">
    <property type="component" value="Chromosome 3"/>
</dbReference>
<organism evidence="7 8">
    <name type="scientific">Solanum verrucosum</name>
    <dbReference type="NCBI Taxonomy" id="315347"/>
    <lineage>
        <taxon>Eukaryota</taxon>
        <taxon>Viridiplantae</taxon>
        <taxon>Streptophyta</taxon>
        <taxon>Embryophyta</taxon>
        <taxon>Tracheophyta</taxon>
        <taxon>Spermatophyta</taxon>
        <taxon>Magnoliopsida</taxon>
        <taxon>eudicotyledons</taxon>
        <taxon>Gunneridae</taxon>
        <taxon>Pentapetalae</taxon>
        <taxon>asterids</taxon>
        <taxon>lamiids</taxon>
        <taxon>Solanales</taxon>
        <taxon>Solanaceae</taxon>
        <taxon>Solanoideae</taxon>
        <taxon>Solaneae</taxon>
        <taxon>Solanum</taxon>
    </lineage>
</organism>
<keyword evidence="4" id="KW-0732">Signal</keyword>
<dbReference type="GO" id="GO:0012505">
    <property type="term" value="C:endomembrane system"/>
    <property type="evidence" value="ECO:0007669"/>
    <property type="project" value="TreeGrafter"/>
</dbReference>
<dbReference type="Gene3D" id="2.120.10.30">
    <property type="entry name" value="TolB, C-terminal domain"/>
    <property type="match status" value="1"/>
</dbReference>
<dbReference type="InterPro" id="IPR018119">
    <property type="entry name" value="Strictosidine_synth_cons-reg"/>
</dbReference>
<evidence type="ECO:0000313" key="8">
    <source>
        <dbReference type="Proteomes" id="UP001234989"/>
    </source>
</evidence>
<evidence type="ECO:0000256" key="4">
    <source>
        <dbReference type="ARBA" id="ARBA00022729"/>
    </source>
</evidence>
<evidence type="ECO:0000256" key="2">
    <source>
        <dbReference type="ARBA" id="ARBA00009191"/>
    </source>
</evidence>
<dbReference type="PANTHER" id="PTHR10426">
    <property type="entry name" value="STRICTOSIDINE SYNTHASE-RELATED"/>
    <property type="match status" value="1"/>
</dbReference>
<dbReference type="PANTHER" id="PTHR10426:SF21">
    <property type="entry name" value="PROTEIN STRICTOSIDINE SYNTHASE-LIKE 13"/>
    <property type="match status" value="1"/>
</dbReference>
<keyword evidence="8" id="KW-1185">Reference proteome</keyword>
<accession>A0AAF0QGL0</accession>
<evidence type="ECO:0000256" key="3">
    <source>
        <dbReference type="ARBA" id="ARBA00022554"/>
    </source>
</evidence>
<feature type="domain" description="Strictosidine synthase conserved region" evidence="6">
    <location>
        <begin position="244"/>
        <end position="330"/>
    </location>
</feature>
<dbReference type="InterPro" id="IPR011042">
    <property type="entry name" value="6-blade_b-propeller_TolB-like"/>
</dbReference>
<dbReference type="FunFam" id="2.120.10.30:FF:000032">
    <property type="entry name" value="Protein STRICTOSIDINE SYNTHASE-LIKE 13"/>
    <property type="match status" value="1"/>
</dbReference>
<evidence type="ECO:0000313" key="7">
    <source>
        <dbReference type="EMBL" id="WMV19549.1"/>
    </source>
</evidence>
<evidence type="ECO:0000256" key="5">
    <source>
        <dbReference type="ARBA" id="ARBA00023180"/>
    </source>
</evidence>
<evidence type="ECO:0000259" key="6">
    <source>
        <dbReference type="Pfam" id="PF03088"/>
    </source>
</evidence>
<dbReference type="SUPFAM" id="SSF63829">
    <property type="entry name" value="Calcium-dependent phosphotriesterase"/>
    <property type="match status" value="1"/>
</dbReference>
<comment type="similarity">
    <text evidence="2">Belongs to the strictosidine synthase family.</text>
</comment>
<comment type="subcellular location">
    <subcellularLocation>
        <location evidence="1">Vacuole</location>
    </subcellularLocation>
</comment>
<dbReference type="Pfam" id="PF03088">
    <property type="entry name" value="Str_synth"/>
    <property type="match status" value="1"/>
</dbReference>